<evidence type="ECO:0000256" key="6">
    <source>
        <dbReference type="ARBA" id="ARBA00022991"/>
    </source>
</evidence>
<dbReference type="SUPFAM" id="SSF48173">
    <property type="entry name" value="Cryptochrome/photolyase FAD-binding domain"/>
    <property type="match status" value="1"/>
</dbReference>
<feature type="site" description="Electron transfer via tryptophanyl radical" evidence="9">
    <location>
        <position position="385"/>
    </location>
</feature>
<evidence type="ECO:0000259" key="11">
    <source>
        <dbReference type="PROSITE" id="PS51645"/>
    </source>
</evidence>
<evidence type="ECO:0000256" key="2">
    <source>
        <dbReference type="ARBA" id="ARBA00013149"/>
    </source>
</evidence>
<proteinExistence type="inferred from homology"/>
<dbReference type="PANTHER" id="PTHR11455">
    <property type="entry name" value="CRYPTOCHROME"/>
    <property type="match status" value="1"/>
</dbReference>
<comment type="cofactor">
    <cofactor evidence="1">
        <name>(6R)-5,10-methylene-5,6,7,8-tetrahydrofolate</name>
        <dbReference type="ChEBI" id="CHEBI:15636"/>
    </cofactor>
</comment>
<evidence type="ECO:0000256" key="10">
    <source>
        <dbReference type="RuleBase" id="RU004182"/>
    </source>
</evidence>
<evidence type="ECO:0000256" key="9">
    <source>
        <dbReference type="PIRSR" id="PIRSR602081-2"/>
    </source>
</evidence>
<dbReference type="OrthoDB" id="9772484at2"/>
<dbReference type="PANTHER" id="PTHR11455:SF9">
    <property type="entry name" value="CRYPTOCHROME CIRCADIAN CLOCK 5 ISOFORM X1"/>
    <property type="match status" value="1"/>
</dbReference>
<dbReference type="SUPFAM" id="SSF52425">
    <property type="entry name" value="Cryptochrome/photolyase, N-terminal domain"/>
    <property type="match status" value="1"/>
</dbReference>
<dbReference type="InterPro" id="IPR014729">
    <property type="entry name" value="Rossmann-like_a/b/a_fold"/>
</dbReference>
<dbReference type="PRINTS" id="PR00147">
    <property type="entry name" value="DNAPHOTLYASE"/>
</dbReference>
<feature type="binding site" evidence="8">
    <location>
        <begin position="239"/>
        <end position="243"/>
    </location>
    <ligand>
        <name>FAD</name>
        <dbReference type="ChEBI" id="CHEBI:57692"/>
    </ligand>
</feature>
<accession>A0A5D4GVW8</accession>
<evidence type="ECO:0000256" key="7">
    <source>
        <dbReference type="ARBA" id="ARBA00033999"/>
    </source>
</evidence>
<reference evidence="12 13" key="2">
    <citation type="submission" date="2019-09" db="EMBL/GenBank/DDBJ databases">
        <title>Mesorhizobium sp. MaA-C15 isolated from Microcystis aeruginosa.</title>
        <authorList>
            <person name="Jeong S.E."/>
            <person name="Jin H.M."/>
            <person name="Jeon C.O."/>
        </authorList>
    </citation>
    <scope>NUCLEOTIDE SEQUENCE [LARGE SCALE GENOMIC DNA]</scope>
    <source>
        <strain evidence="12 13">MaA-C15</strain>
    </source>
</reference>
<dbReference type="FunFam" id="1.10.579.10:FF:000003">
    <property type="entry name" value="Deoxyribodipyrimidine photo-lyase"/>
    <property type="match status" value="1"/>
</dbReference>
<dbReference type="GO" id="GO:0003677">
    <property type="term" value="F:DNA binding"/>
    <property type="evidence" value="ECO:0007669"/>
    <property type="project" value="TreeGrafter"/>
</dbReference>
<keyword evidence="5 8" id="KW-0274">FAD</keyword>
<feature type="domain" description="Photolyase/cryptochrome alpha/beta" evidence="11">
    <location>
        <begin position="4"/>
        <end position="133"/>
    </location>
</feature>
<name>A0A5D4GVW8_9HYPH</name>
<comment type="catalytic activity">
    <reaction evidence="7">
        <text>cyclobutadipyrimidine (in DNA) = 2 pyrimidine residues (in DNA).</text>
        <dbReference type="EC" id="4.1.99.3"/>
    </reaction>
</comment>
<dbReference type="InterPro" id="IPR005101">
    <property type="entry name" value="Cryptochr/Photolyase_FAD-bd"/>
</dbReference>
<keyword evidence="13" id="KW-1185">Reference proteome</keyword>
<dbReference type="GO" id="GO:0009416">
    <property type="term" value="P:response to light stimulus"/>
    <property type="evidence" value="ECO:0007669"/>
    <property type="project" value="TreeGrafter"/>
</dbReference>
<keyword evidence="4 8" id="KW-0285">Flavoprotein</keyword>
<feature type="binding site" evidence="8">
    <location>
        <position position="275"/>
    </location>
    <ligand>
        <name>FAD</name>
        <dbReference type="ChEBI" id="CHEBI:57692"/>
    </ligand>
</feature>
<dbReference type="Gene3D" id="1.10.579.10">
    <property type="entry name" value="DNA Cyclobutane Dipyrimidine Photolyase, subunit A, domain 3"/>
    <property type="match status" value="1"/>
</dbReference>
<evidence type="ECO:0000256" key="1">
    <source>
        <dbReference type="ARBA" id="ARBA00001932"/>
    </source>
</evidence>
<dbReference type="GO" id="GO:0071949">
    <property type="term" value="F:FAD binding"/>
    <property type="evidence" value="ECO:0007669"/>
    <property type="project" value="TreeGrafter"/>
</dbReference>
<gene>
    <name evidence="12" type="ORF">FY036_18190</name>
</gene>
<protein>
    <recommendedName>
        <fullName evidence="3">Deoxyribodipyrimidine photo-lyase</fullName>
        <ecNumber evidence="2">4.1.99.3</ecNumber>
    </recommendedName>
</protein>
<reference evidence="12 13" key="1">
    <citation type="submission" date="2019-08" db="EMBL/GenBank/DDBJ databases">
        <authorList>
            <person name="Seo Y.L."/>
        </authorList>
    </citation>
    <scope>NUCLEOTIDE SEQUENCE [LARGE SCALE GENOMIC DNA]</scope>
    <source>
        <strain evidence="12 13">MaA-C15</strain>
    </source>
</reference>
<dbReference type="PROSITE" id="PS51645">
    <property type="entry name" value="PHR_CRY_ALPHA_BETA"/>
    <property type="match status" value="1"/>
</dbReference>
<dbReference type="Pfam" id="PF00875">
    <property type="entry name" value="DNA_photolyase"/>
    <property type="match status" value="1"/>
</dbReference>
<keyword evidence="6 10" id="KW-0157">Chromophore</keyword>
<dbReference type="GO" id="GO:0000719">
    <property type="term" value="P:photoreactive repair"/>
    <property type="evidence" value="ECO:0007669"/>
    <property type="project" value="UniProtKB-ARBA"/>
</dbReference>
<dbReference type="Proteomes" id="UP000323258">
    <property type="component" value="Unassembled WGS sequence"/>
</dbReference>
<sequence>MSEGPTLVLFRNDLRIADNAALYHAAEAASPVLPVFVLDEESDGVRPRGGASRWWLHHSVAALEKQLDRLGARLAVRRGRMTEVVDDLIAETGASCVFWNRRYDPGGIASDTAMKCSLRQRGLHAESFEGHLLHEPSRLKNGSGSYYKVFTPFWKTLSSGPEPRDPVDAPSSLHGWEGKVDALRIDDVLPLPTAPDWAGGLRENWSPGEHGAHERLEAFLEDGLDDYGEGRDFPARPATSRLSPHLAHGEITPYQIFAALRDGRGKAGSADVATFRKEVGWREFCHHLLFHNPELHRKNFQPSFDTFAWVSDDKALRRWQKGLTGYPIVDAGMRELWQTGAMHNRVRMIAASLLTKHLLIDWREGERWFWDTLVDADPASNPANWQWVAGSGADAAPYFRIFNPVLQGEKFDPKGDYVRQFVPELAKLPNRYLHKPWEAPKDVLAKAGMELGKTYPPPVVDHGRARDRALAAYQAMKDEA</sequence>
<evidence type="ECO:0000313" key="13">
    <source>
        <dbReference type="Proteomes" id="UP000323258"/>
    </source>
</evidence>
<feature type="binding site" evidence="8">
    <location>
        <position position="227"/>
    </location>
    <ligand>
        <name>FAD</name>
        <dbReference type="ChEBI" id="CHEBI:57692"/>
    </ligand>
</feature>
<evidence type="ECO:0000256" key="5">
    <source>
        <dbReference type="ARBA" id="ARBA00022827"/>
    </source>
</evidence>
<dbReference type="EC" id="4.1.99.3" evidence="2"/>
<dbReference type="InterPro" id="IPR018394">
    <property type="entry name" value="DNA_photolyase_1_CS_C"/>
</dbReference>
<dbReference type="InterPro" id="IPR002081">
    <property type="entry name" value="Cryptochrome/DNA_photolyase_1"/>
</dbReference>
<evidence type="ECO:0000313" key="12">
    <source>
        <dbReference type="EMBL" id="TYR30640.1"/>
    </source>
</evidence>
<evidence type="ECO:0000256" key="8">
    <source>
        <dbReference type="PIRSR" id="PIRSR602081-1"/>
    </source>
</evidence>
<dbReference type="Gene3D" id="1.25.40.80">
    <property type="match status" value="1"/>
</dbReference>
<keyword evidence="12" id="KW-0456">Lyase</keyword>
<feature type="site" description="Electron transfer via tryptophanyl radical" evidence="9">
    <location>
        <position position="362"/>
    </location>
</feature>
<comment type="caution">
    <text evidence="12">The sequence shown here is derived from an EMBL/GenBank/DDBJ whole genome shotgun (WGS) entry which is preliminary data.</text>
</comment>
<evidence type="ECO:0000256" key="3">
    <source>
        <dbReference type="ARBA" id="ARBA00014046"/>
    </source>
</evidence>
<dbReference type="Gene3D" id="3.40.50.620">
    <property type="entry name" value="HUPs"/>
    <property type="match status" value="1"/>
</dbReference>
<dbReference type="EMBL" id="VSZS01000066">
    <property type="protein sequence ID" value="TYR30640.1"/>
    <property type="molecule type" value="Genomic_DNA"/>
</dbReference>
<organism evidence="12 13">
    <name type="scientific">Neoaquamicrobium microcysteis</name>
    <dbReference type="NCBI Taxonomy" id="2682781"/>
    <lineage>
        <taxon>Bacteria</taxon>
        <taxon>Pseudomonadati</taxon>
        <taxon>Pseudomonadota</taxon>
        <taxon>Alphaproteobacteria</taxon>
        <taxon>Hyphomicrobiales</taxon>
        <taxon>Phyllobacteriaceae</taxon>
        <taxon>Neoaquamicrobium</taxon>
    </lineage>
</organism>
<dbReference type="InterPro" id="IPR006050">
    <property type="entry name" value="DNA_photolyase_N"/>
</dbReference>
<dbReference type="RefSeq" id="WP_148916176.1">
    <property type="nucleotide sequence ID" value="NZ_VSZS01000066.1"/>
</dbReference>
<comment type="cofactor">
    <cofactor evidence="8">
        <name>FAD</name>
        <dbReference type="ChEBI" id="CHEBI:57692"/>
    </cofactor>
    <text evidence="8">Binds 1 FAD per subunit.</text>
</comment>
<dbReference type="PROSITE" id="PS00394">
    <property type="entry name" value="DNA_PHOTOLYASES_1_1"/>
    <property type="match status" value="1"/>
</dbReference>
<dbReference type="GO" id="GO:0003904">
    <property type="term" value="F:deoxyribodipyrimidine photo-lyase activity"/>
    <property type="evidence" value="ECO:0007669"/>
    <property type="project" value="UniProtKB-EC"/>
</dbReference>
<feature type="binding site" evidence="8">
    <location>
        <begin position="375"/>
        <end position="377"/>
    </location>
    <ligand>
        <name>FAD</name>
        <dbReference type="ChEBI" id="CHEBI:57692"/>
    </ligand>
</feature>
<comment type="similarity">
    <text evidence="10">Belongs to the DNA photolyase family.</text>
</comment>
<dbReference type="InterPro" id="IPR036134">
    <property type="entry name" value="Crypto/Photolyase_FAD-like_sf"/>
</dbReference>
<feature type="site" description="Electron transfer via tryptophanyl radical" evidence="9">
    <location>
        <position position="309"/>
    </location>
</feature>
<evidence type="ECO:0000256" key="4">
    <source>
        <dbReference type="ARBA" id="ARBA00022630"/>
    </source>
</evidence>
<dbReference type="AlphaFoldDB" id="A0A5D4GVW8"/>
<dbReference type="InterPro" id="IPR036155">
    <property type="entry name" value="Crypto/Photolyase_N_sf"/>
</dbReference>
<dbReference type="Pfam" id="PF03441">
    <property type="entry name" value="FAD_binding_7"/>
    <property type="match status" value="1"/>
</dbReference>